<protein>
    <submittedName>
        <fullName evidence="1">Uncharacterized protein</fullName>
    </submittedName>
</protein>
<organism evidence="1 2">
    <name type="scientific">Dryococelus australis</name>
    <dbReference type="NCBI Taxonomy" id="614101"/>
    <lineage>
        <taxon>Eukaryota</taxon>
        <taxon>Metazoa</taxon>
        <taxon>Ecdysozoa</taxon>
        <taxon>Arthropoda</taxon>
        <taxon>Hexapoda</taxon>
        <taxon>Insecta</taxon>
        <taxon>Pterygota</taxon>
        <taxon>Neoptera</taxon>
        <taxon>Polyneoptera</taxon>
        <taxon>Phasmatodea</taxon>
        <taxon>Verophasmatodea</taxon>
        <taxon>Anareolatae</taxon>
        <taxon>Phasmatidae</taxon>
        <taxon>Eurycanthinae</taxon>
        <taxon>Dryococelus</taxon>
    </lineage>
</organism>
<dbReference type="EMBL" id="JARBHB010000003">
    <property type="protein sequence ID" value="KAJ8891138.1"/>
    <property type="molecule type" value="Genomic_DNA"/>
</dbReference>
<dbReference type="Proteomes" id="UP001159363">
    <property type="component" value="Chromosome 3"/>
</dbReference>
<accession>A0ABQ9I3B2</accession>
<gene>
    <name evidence="1" type="ORF">PR048_010652</name>
</gene>
<evidence type="ECO:0000313" key="2">
    <source>
        <dbReference type="Proteomes" id="UP001159363"/>
    </source>
</evidence>
<sequence length="385" mass="41042">MTCRLDAIVLCTNIPISTAHWLSAVAVEDDNWTPFSRGCHTPCGPMAKVSTDWLCKALVTDLVPDWQAHSAKFILFIGIGKFREFNDLQARLLSPVPTGASTVCSLTCRLDSSVLCTPQSSAYWSLSCVFIGCCPTPGSHGIRKVFPYKFATGSEACRMDLINCGPIADRYGYNTYCRGRGGLVVKLLASHLGEPAGFLGVITLPTPLQSSAAPFSPHFTIVGSQDLDVKSRPNLSTTPHCILPPARVKSGCGQSQCTTLAINVMSWHVDAGTRGGPQLEPRHDAAWWWLVSLGQGVLGSHASHVPSRAGQGIGTATFVLLSITSEALVVGGGGWWAYVTGNADHYTEASTPCTAAGDMGGGRGAENPLDFCYGRLSHTPYHFVL</sequence>
<name>A0ABQ9I3B2_9NEOP</name>
<reference evidence="1 2" key="1">
    <citation type="submission" date="2023-02" db="EMBL/GenBank/DDBJ databases">
        <title>LHISI_Scaffold_Assembly.</title>
        <authorList>
            <person name="Stuart O.P."/>
            <person name="Cleave R."/>
            <person name="Magrath M.J.L."/>
            <person name="Mikheyev A.S."/>
        </authorList>
    </citation>
    <scope>NUCLEOTIDE SEQUENCE [LARGE SCALE GENOMIC DNA]</scope>
    <source>
        <strain evidence="1">Daus_M_001</strain>
        <tissue evidence="1">Leg muscle</tissue>
    </source>
</reference>
<evidence type="ECO:0000313" key="1">
    <source>
        <dbReference type="EMBL" id="KAJ8891138.1"/>
    </source>
</evidence>
<proteinExistence type="predicted"/>
<comment type="caution">
    <text evidence="1">The sequence shown here is derived from an EMBL/GenBank/DDBJ whole genome shotgun (WGS) entry which is preliminary data.</text>
</comment>
<keyword evidence="2" id="KW-1185">Reference proteome</keyword>